<sequence length="63" mass="7231">MLDRHEKIQTRAYALWEKMGYPHGADWDHWLEAEKLVDSELLKGFKPKKAPAKPKAKKSGKAA</sequence>
<gene>
    <name evidence="1" type="ORF">IZ6_16580</name>
</gene>
<dbReference type="Proteomes" id="UP000515317">
    <property type="component" value="Chromosome"/>
</dbReference>
<evidence type="ECO:0008006" key="3">
    <source>
        <dbReference type="Google" id="ProtNLM"/>
    </source>
</evidence>
<organism evidence="1 2">
    <name type="scientific">Terrihabitans soli</name>
    <dbReference type="NCBI Taxonomy" id="708113"/>
    <lineage>
        <taxon>Bacteria</taxon>
        <taxon>Pseudomonadati</taxon>
        <taxon>Pseudomonadota</taxon>
        <taxon>Alphaproteobacteria</taxon>
        <taxon>Hyphomicrobiales</taxon>
        <taxon>Terrihabitans</taxon>
    </lineage>
</organism>
<dbReference type="RefSeq" id="WP_222874610.1">
    <property type="nucleotide sequence ID" value="NZ_AP023361.1"/>
</dbReference>
<dbReference type="InterPro" id="IPR021327">
    <property type="entry name" value="DUF2934"/>
</dbReference>
<accession>A0A6S6QI63</accession>
<dbReference type="KEGG" id="tso:IZ6_16580"/>
<proteinExistence type="predicted"/>
<name>A0A6S6QI63_9HYPH</name>
<protein>
    <recommendedName>
        <fullName evidence="3">DUF2934 domain-containing protein</fullName>
    </recommendedName>
</protein>
<reference evidence="1 2" key="1">
    <citation type="submission" date="2020-08" db="EMBL/GenBank/DDBJ databases">
        <title>Genome sequence of Rhizobiales bacterium strain IZ6.</title>
        <authorList>
            <person name="Nakai R."/>
            <person name="Naganuma T."/>
        </authorList>
    </citation>
    <scope>NUCLEOTIDE SEQUENCE [LARGE SCALE GENOMIC DNA]</scope>
    <source>
        <strain evidence="1 2">IZ6</strain>
    </source>
</reference>
<dbReference type="EMBL" id="AP023361">
    <property type="protein sequence ID" value="BCJ90923.1"/>
    <property type="molecule type" value="Genomic_DNA"/>
</dbReference>
<dbReference type="Pfam" id="PF11154">
    <property type="entry name" value="DUF2934"/>
    <property type="match status" value="1"/>
</dbReference>
<evidence type="ECO:0000313" key="2">
    <source>
        <dbReference type="Proteomes" id="UP000515317"/>
    </source>
</evidence>
<dbReference type="AlphaFoldDB" id="A0A6S6QI63"/>
<keyword evidence="2" id="KW-1185">Reference proteome</keyword>
<evidence type="ECO:0000313" key="1">
    <source>
        <dbReference type="EMBL" id="BCJ90923.1"/>
    </source>
</evidence>